<proteinExistence type="predicted"/>
<dbReference type="Proteomes" id="UP000502136">
    <property type="component" value="Chromosome"/>
</dbReference>
<dbReference type="Gene3D" id="1.10.3230.30">
    <property type="entry name" value="Phage gp6-like head-tail connector protein"/>
    <property type="match status" value="1"/>
</dbReference>
<dbReference type="InterPro" id="IPR021146">
    <property type="entry name" value="Phage_gp6-like_head-tail"/>
</dbReference>
<reference evidence="1 2" key="1">
    <citation type="submission" date="2020-04" db="EMBL/GenBank/DDBJ databases">
        <title>Novel Paenibacillus strain UniB2 isolated from commercial digestive syrup.</title>
        <authorList>
            <person name="Thorat V."/>
            <person name="Kirdat K."/>
            <person name="Tiwarekar B."/>
            <person name="Yadav A."/>
        </authorList>
    </citation>
    <scope>NUCLEOTIDE SEQUENCE [LARGE SCALE GENOMIC DNA]</scope>
    <source>
        <strain evidence="1 2">UniB2</strain>
    </source>
</reference>
<accession>A0A6H2GZF1</accession>
<dbReference type="RefSeq" id="WP_168908342.1">
    <property type="nucleotide sequence ID" value="NZ_CP051428.1"/>
</dbReference>
<organism evidence="1 2">
    <name type="scientific">Paenibacillus albicereus</name>
    <dbReference type="NCBI Taxonomy" id="2726185"/>
    <lineage>
        <taxon>Bacteria</taxon>
        <taxon>Bacillati</taxon>
        <taxon>Bacillota</taxon>
        <taxon>Bacilli</taxon>
        <taxon>Bacillales</taxon>
        <taxon>Paenibacillaceae</taxon>
        <taxon>Paenibacillus</taxon>
    </lineage>
</organism>
<dbReference type="AlphaFoldDB" id="A0A6H2GZF1"/>
<keyword evidence="2" id="KW-1185">Reference proteome</keyword>
<gene>
    <name evidence="1" type="ORF">HGI30_15255</name>
</gene>
<protein>
    <submittedName>
        <fullName evidence="1">Phage head-tail connector protein</fullName>
    </submittedName>
</protein>
<sequence>MLTTLSKAKQQLLIMPEDSSADEQVALYLQAASEAVELYCRRSFELKERTELCSGLGSTMLPLRAYPVASILTVGEPEQLITNFVELEDGMLFRKEHWPRGIFNIPVRYTGGFVLPSDEPGGPEPTLPKSIELACLLLCKLLYSGEWGKVSERIGDYSVTYDKGIDGESPNLPRAVRGLLRSHVRRWR</sequence>
<dbReference type="Pfam" id="PF05135">
    <property type="entry name" value="Phage_connect_1"/>
    <property type="match status" value="1"/>
</dbReference>
<dbReference type="EMBL" id="CP051428">
    <property type="protein sequence ID" value="QJC52790.1"/>
    <property type="molecule type" value="Genomic_DNA"/>
</dbReference>
<evidence type="ECO:0000313" key="1">
    <source>
        <dbReference type="EMBL" id="QJC52790.1"/>
    </source>
</evidence>
<evidence type="ECO:0000313" key="2">
    <source>
        <dbReference type="Proteomes" id="UP000502136"/>
    </source>
</evidence>
<name>A0A6H2GZF1_9BACL</name>
<dbReference type="KEGG" id="palr:HGI30_15255"/>